<protein>
    <recommendedName>
        <fullName evidence="4">Zn-finger containing protein</fullName>
    </recommendedName>
</protein>
<dbReference type="AlphaFoldDB" id="A0A9D1ISQ9"/>
<reference evidence="2" key="1">
    <citation type="submission" date="2020-10" db="EMBL/GenBank/DDBJ databases">
        <authorList>
            <person name="Gilroy R."/>
        </authorList>
    </citation>
    <scope>NUCLEOTIDE SEQUENCE</scope>
    <source>
        <strain evidence="2">4509</strain>
    </source>
</reference>
<evidence type="ECO:0000313" key="2">
    <source>
        <dbReference type="EMBL" id="HIU41452.1"/>
    </source>
</evidence>
<reference evidence="2" key="2">
    <citation type="journal article" date="2021" name="PeerJ">
        <title>Extensive microbial diversity within the chicken gut microbiome revealed by metagenomics and culture.</title>
        <authorList>
            <person name="Gilroy R."/>
            <person name="Ravi A."/>
            <person name="Getino M."/>
            <person name="Pursley I."/>
            <person name="Horton D.L."/>
            <person name="Alikhan N.F."/>
            <person name="Baker D."/>
            <person name="Gharbi K."/>
            <person name="Hall N."/>
            <person name="Watson M."/>
            <person name="Adriaenssens E.M."/>
            <person name="Foster-Nyarko E."/>
            <person name="Jarju S."/>
            <person name="Secka A."/>
            <person name="Antonio M."/>
            <person name="Oren A."/>
            <person name="Chaudhuri R.R."/>
            <person name="La Ragione R."/>
            <person name="Hildebrand F."/>
            <person name="Pallen M.J."/>
        </authorList>
    </citation>
    <scope>NUCLEOTIDE SEQUENCE</scope>
    <source>
        <strain evidence="2">4509</strain>
    </source>
</reference>
<keyword evidence="1" id="KW-0812">Transmembrane</keyword>
<organism evidence="2 3">
    <name type="scientific">Candidatus Egerieicola faecale</name>
    <dbReference type="NCBI Taxonomy" id="2840774"/>
    <lineage>
        <taxon>Bacteria</taxon>
        <taxon>Bacillati</taxon>
        <taxon>Bacillota</taxon>
        <taxon>Clostridia</taxon>
        <taxon>Eubacteriales</taxon>
        <taxon>Oscillospiraceae</taxon>
        <taxon>Oscillospiraceae incertae sedis</taxon>
        <taxon>Candidatus Egerieicola</taxon>
    </lineage>
</organism>
<keyword evidence="1" id="KW-0472">Membrane</keyword>
<evidence type="ECO:0008006" key="4">
    <source>
        <dbReference type="Google" id="ProtNLM"/>
    </source>
</evidence>
<gene>
    <name evidence="2" type="ORF">IAD19_02765</name>
</gene>
<name>A0A9D1ISQ9_9FIRM</name>
<feature type="transmembrane region" description="Helical" evidence="1">
    <location>
        <begin position="20"/>
        <end position="40"/>
    </location>
</feature>
<keyword evidence="1" id="KW-1133">Transmembrane helix</keyword>
<proteinExistence type="predicted"/>
<dbReference type="Proteomes" id="UP000824082">
    <property type="component" value="Unassembled WGS sequence"/>
</dbReference>
<evidence type="ECO:0000313" key="3">
    <source>
        <dbReference type="Proteomes" id="UP000824082"/>
    </source>
</evidence>
<dbReference type="EMBL" id="DVMX01000051">
    <property type="protein sequence ID" value="HIU41452.1"/>
    <property type="molecule type" value="Genomic_DNA"/>
</dbReference>
<comment type="caution">
    <text evidence="2">The sequence shown here is derived from an EMBL/GenBank/DDBJ whole genome shotgun (WGS) entry which is preliminary data.</text>
</comment>
<feature type="transmembrane region" description="Helical" evidence="1">
    <location>
        <begin position="46"/>
        <end position="67"/>
    </location>
</feature>
<evidence type="ECO:0000256" key="1">
    <source>
        <dbReference type="SAM" id="Phobius"/>
    </source>
</evidence>
<sequence length="160" mass="19092">MNWLRNFMYGRYGMDKLNFVLLILGVAINLLTSLVGRFFIWIMYGWVYTIIWLIGILPLVFALYRALSRNIPARQKELYRYERFEQWVKRLFGRGNNNSYGNAGYRNSSTVYTSGKEVKDRKHYKYFQCPSCRQKIRVPKGRGKIRIHCPKCGHDFEKKT</sequence>
<accession>A0A9D1ISQ9</accession>